<feature type="binding site" evidence="6">
    <location>
        <position position="183"/>
    </location>
    <ligand>
        <name>Zn(2+)</name>
        <dbReference type="ChEBI" id="CHEBI:29105"/>
        <label>2</label>
    </ligand>
</feature>
<reference evidence="8" key="1">
    <citation type="submission" date="2021-01" db="EMBL/GenBank/DDBJ databases">
        <title>Genomic Encyclopedia of Type Strains, Phase IV (KMG-IV): sequencing the most valuable type-strain genomes for metagenomic binning, comparative biology and taxonomic classification.</title>
        <authorList>
            <person name="Goeker M."/>
        </authorList>
    </citation>
    <scope>NUCLEOTIDE SEQUENCE</scope>
    <source>
        <strain evidence="8">DSM 21943</strain>
    </source>
</reference>
<dbReference type="HAMAP" id="MF_01645">
    <property type="entry name" value="Hydantoinase"/>
    <property type="match status" value="1"/>
</dbReference>
<evidence type="ECO:0000256" key="4">
    <source>
        <dbReference type="ARBA" id="ARBA00022801"/>
    </source>
</evidence>
<dbReference type="Gene3D" id="3.20.20.140">
    <property type="entry name" value="Metal-dependent hydrolases"/>
    <property type="match status" value="1"/>
</dbReference>
<comment type="pathway">
    <text evidence="6">Nitrogen metabolism; (S)-allantoin degradation; allantoate from (S)-allantoin: step 1/1.</text>
</comment>
<keyword evidence="4 6" id="KW-0378">Hydrolase</keyword>
<dbReference type="SUPFAM" id="SSF51338">
    <property type="entry name" value="Composite domain of metallo-dependent hydrolases"/>
    <property type="match status" value="1"/>
</dbReference>
<protein>
    <recommendedName>
        <fullName evidence="6">Allantoinase</fullName>
        <ecNumber evidence="6">3.5.2.5</ecNumber>
    </recommendedName>
    <alternativeName>
        <fullName evidence="6">Allantoin-utilizing enzyme</fullName>
    </alternativeName>
</protein>
<keyword evidence="3 6" id="KW-0479">Metal-binding</keyword>
<feature type="domain" description="Amidohydrolase-related" evidence="7">
    <location>
        <begin position="49"/>
        <end position="429"/>
    </location>
</feature>
<dbReference type="InterPro" id="IPR011059">
    <property type="entry name" value="Metal-dep_hydrolase_composite"/>
</dbReference>
<dbReference type="InterPro" id="IPR006680">
    <property type="entry name" value="Amidohydro-rel"/>
</dbReference>
<dbReference type="Pfam" id="PF01979">
    <property type="entry name" value="Amidohydro_1"/>
    <property type="match status" value="1"/>
</dbReference>
<comment type="cofactor">
    <cofactor evidence="6">
        <name>Zn(2+)</name>
        <dbReference type="ChEBI" id="CHEBI:29105"/>
    </cofactor>
    <text evidence="6">Binds 2 Zn(2+) ions per subunit.</text>
</comment>
<keyword evidence="2 6" id="KW-0659">Purine metabolism</keyword>
<sequence length="448" mass="49109">MIDRCITGGRVVLHDRLINADIGIVNGKIASIGKVNEAIETIDAKGQLVFAGGVDTHVHFSEPGRTEWEGFETGSMALAAGGVTTYAEMPLNALPATTNRANLQLKLDLAKTKNVIDYSFYGGLTNTNLNQLEELAISDVVAFKCFLSTCGSDEPGDFSSVDDETLLKGMEILARKNKLLCLHAEDATLTNKLEQEKRAQGKTTATDFVESRPIETEVLAVNKAITAAKQTGCAIHFVHISSAEAVAAIEQAKRAGVHVTVESCPHYFVFSAEQLEELGPLAKCQPPLRPKAEVEKLWDCLFRGEIDWITSDHSPCTIDMKAGDFFSAWGGISGCQNTIDLFFDEAVKKRGMSEVVFSQLIARNPAQRFGLAQKGEIAIGKDADFFFLDDKESYTLKKEDLYYKNQFSPYVGRKIGCRVTKTIVRGQVVYTLGEPFAEERSGRLVQTT</sequence>
<keyword evidence="9" id="KW-1185">Reference proteome</keyword>
<evidence type="ECO:0000256" key="3">
    <source>
        <dbReference type="ARBA" id="ARBA00022723"/>
    </source>
</evidence>
<dbReference type="SUPFAM" id="SSF51556">
    <property type="entry name" value="Metallo-dependent hydrolases"/>
    <property type="match status" value="1"/>
</dbReference>
<comment type="catalytic activity">
    <reaction evidence="6">
        <text>(S)-allantoin + H2O = allantoate + H(+)</text>
        <dbReference type="Rhea" id="RHEA:17029"/>
        <dbReference type="ChEBI" id="CHEBI:15377"/>
        <dbReference type="ChEBI" id="CHEBI:15378"/>
        <dbReference type="ChEBI" id="CHEBI:15678"/>
        <dbReference type="ChEBI" id="CHEBI:17536"/>
        <dbReference type="EC" id="3.5.2.5"/>
    </reaction>
</comment>
<gene>
    <name evidence="6" type="primary">allB</name>
    <name evidence="8" type="ORF">JOC54_001037</name>
</gene>
<evidence type="ECO:0000256" key="5">
    <source>
        <dbReference type="ARBA" id="ARBA00022833"/>
    </source>
</evidence>
<dbReference type="RefSeq" id="WP_204464871.1">
    <property type="nucleotide sequence ID" value="NZ_JAFBCV010000002.1"/>
</dbReference>
<name>A0ABS2SS32_9BACI</name>
<evidence type="ECO:0000313" key="9">
    <source>
        <dbReference type="Proteomes" id="UP001179280"/>
    </source>
</evidence>
<dbReference type="NCBIfam" id="TIGR00857">
    <property type="entry name" value="pyrC_multi"/>
    <property type="match status" value="1"/>
</dbReference>
<feature type="binding site" description="via carbamate group" evidence="6">
    <location>
        <position position="144"/>
    </location>
    <ligand>
        <name>Zn(2+)</name>
        <dbReference type="ChEBI" id="CHEBI:29105"/>
        <label>2</label>
    </ligand>
</feature>
<feature type="modified residue" description="N6-carboxylysine" evidence="6">
    <location>
        <position position="144"/>
    </location>
</feature>
<dbReference type="PANTHER" id="PTHR43668">
    <property type="entry name" value="ALLANTOINASE"/>
    <property type="match status" value="1"/>
</dbReference>
<feature type="binding site" evidence="6">
    <location>
        <position position="59"/>
    </location>
    <ligand>
        <name>Zn(2+)</name>
        <dbReference type="ChEBI" id="CHEBI:29105"/>
        <label>1</label>
    </ligand>
</feature>
<dbReference type="InterPro" id="IPR032466">
    <property type="entry name" value="Metal_Hydrolase"/>
</dbReference>
<comment type="PTM">
    <text evidence="6">Carboxylation allows a single lysine to coordinate two zinc ions.</text>
</comment>
<evidence type="ECO:0000259" key="7">
    <source>
        <dbReference type="Pfam" id="PF01979"/>
    </source>
</evidence>
<dbReference type="EC" id="3.5.2.5" evidence="6"/>
<comment type="subunit">
    <text evidence="1 6">Homotetramer.</text>
</comment>
<dbReference type="PANTHER" id="PTHR43668:SF4">
    <property type="entry name" value="ALLANTOINASE"/>
    <property type="match status" value="1"/>
</dbReference>
<evidence type="ECO:0000256" key="2">
    <source>
        <dbReference type="ARBA" id="ARBA00022631"/>
    </source>
</evidence>
<organism evidence="8 9">
    <name type="scientific">Shouchella xiaoxiensis</name>
    <dbReference type="NCBI Taxonomy" id="766895"/>
    <lineage>
        <taxon>Bacteria</taxon>
        <taxon>Bacillati</taxon>
        <taxon>Bacillota</taxon>
        <taxon>Bacilli</taxon>
        <taxon>Bacillales</taxon>
        <taxon>Bacillaceae</taxon>
        <taxon>Shouchella</taxon>
    </lineage>
</organism>
<evidence type="ECO:0000256" key="6">
    <source>
        <dbReference type="HAMAP-Rule" id="MF_01645"/>
    </source>
</evidence>
<feature type="binding site" evidence="6">
    <location>
        <position position="57"/>
    </location>
    <ligand>
        <name>Zn(2+)</name>
        <dbReference type="ChEBI" id="CHEBI:29105"/>
        <label>1</label>
    </ligand>
</feature>
<comment type="similarity">
    <text evidence="6">Belongs to the metallo-dependent hydrolases superfamily. Allantoinase family.</text>
</comment>
<feature type="binding site" description="via carbamate group" evidence="6">
    <location>
        <position position="144"/>
    </location>
    <ligand>
        <name>Zn(2+)</name>
        <dbReference type="ChEBI" id="CHEBI:29105"/>
        <label>1</label>
    </ligand>
</feature>
<dbReference type="EMBL" id="JAFBCV010000002">
    <property type="protein sequence ID" value="MBM7837806.1"/>
    <property type="molecule type" value="Genomic_DNA"/>
</dbReference>
<evidence type="ECO:0000313" key="8">
    <source>
        <dbReference type="EMBL" id="MBM7837806.1"/>
    </source>
</evidence>
<evidence type="ECO:0000256" key="1">
    <source>
        <dbReference type="ARBA" id="ARBA00011881"/>
    </source>
</evidence>
<dbReference type="Gene3D" id="2.30.40.10">
    <property type="entry name" value="Urease, subunit C, domain 1"/>
    <property type="match status" value="1"/>
</dbReference>
<feature type="binding site" evidence="6">
    <location>
        <position position="239"/>
    </location>
    <ligand>
        <name>Zn(2+)</name>
        <dbReference type="ChEBI" id="CHEBI:29105"/>
        <label>2</label>
    </ligand>
</feature>
<dbReference type="InterPro" id="IPR050138">
    <property type="entry name" value="DHOase/Allantoinase_Hydrolase"/>
</dbReference>
<comment type="function">
    <text evidence="6">Catalyzes the conversion of allantoin (5-ureidohydantoin) to allantoic acid by hydrolytic cleavage of the five-member hydantoin ring.</text>
</comment>
<dbReference type="GO" id="GO:0004038">
    <property type="term" value="F:allantoinase activity"/>
    <property type="evidence" value="ECO:0007669"/>
    <property type="project" value="UniProtKB-EC"/>
</dbReference>
<dbReference type="NCBIfam" id="TIGR03178">
    <property type="entry name" value="allantoinase"/>
    <property type="match status" value="1"/>
</dbReference>
<accession>A0ABS2SS32</accession>
<dbReference type="InterPro" id="IPR047604">
    <property type="entry name" value="Allantoinase_bact"/>
</dbReference>
<dbReference type="InterPro" id="IPR017593">
    <property type="entry name" value="Allantoinase"/>
</dbReference>
<dbReference type="Proteomes" id="UP001179280">
    <property type="component" value="Unassembled WGS sequence"/>
</dbReference>
<feature type="binding site" evidence="6">
    <location>
        <position position="312"/>
    </location>
    <ligand>
        <name>Zn(2+)</name>
        <dbReference type="ChEBI" id="CHEBI:29105"/>
        <label>1</label>
    </ligand>
</feature>
<keyword evidence="5 6" id="KW-0862">Zinc</keyword>
<proteinExistence type="inferred from homology"/>
<comment type="caution">
    <text evidence="8">The sequence shown here is derived from an EMBL/GenBank/DDBJ whole genome shotgun (WGS) entry which is preliminary data.</text>
</comment>